<keyword evidence="4" id="KW-1185">Reference proteome</keyword>
<dbReference type="EMBL" id="JBHLVF010000041">
    <property type="protein sequence ID" value="MFC0394839.1"/>
    <property type="molecule type" value="Genomic_DNA"/>
</dbReference>
<reference evidence="3 4" key="1">
    <citation type="submission" date="2024-09" db="EMBL/GenBank/DDBJ databases">
        <authorList>
            <person name="Sun Q."/>
            <person name="Mori K."/>
        </authorList>
    </citation>
    <scope>NUCLEOTIDE SEQUENCE [LARGE SCALE GENOMIC DNA]</scope>
    <source>
        <strain evidence="3 4">CCM 4839</strain>
    </source>
</reference>
<feature type="region of interest" description="Disordered" evidence="1">
    <location>
        <begin position="53"/>
        <end position="79"/>
    </location>
</feature>
<accession>A0ABV6JFY4</accession>
<feature type="transmembrane region" description="Helical" evidence="2">
    <location>
        <begin position="6"/>
        <end position="27"/>
    </location>
</feature>
<sequence>MDFGMLMILSITVPIVLLLAVIIVKMITRKEIPDSRYTPFDYIMGQSVVEIHQHKDEKEDNAEEGDDKDKNNRKPFGTT</sequence>
<comment type="caution">
    <text evidence="3">The sequence shown here is derived from an EMBL/GenBank/DDBJ whole genome shotgun (WGS) entry which is preliminary data.</text>
</comment>
<dbReference type="Proteomes" id="UP001589818">
    <property type="component" value="Unassembled WGS sequence"/>
</dbReference>
<gene>
    <name evidence="3" type="ORF">ACFFJ8_26180</name>
</gene>
<keyword evidence="2" id="KW-0472">Membrane</keyword>
<evidence type="ECO:0000256" key="1">
    <source>
        <dbReference type="SAM" id="MobiDB-lite"/>
    </source>
</evidence>
<protein>
    <submittedName>
        <fullName evidence="3">DUF3951 domain-containing protein</fullName>
    </submittedName>
</protein>
<dbReference type="Pfam" id="PF13131">
    <property type="entry name" value="DUF3951"/>
    <property type="match status" value="1"/>
</dbReference>
<keyword evidence="2" id="KW-0812">Transmembrane</keyword>
<keyword evidence="2" id="KW-1133">Transmembrane helix</keyword>
<dbReference type="InterPro" id="IPR025028">
    <property type="entry name" value="DUF3951"/>
</dbReference>
<organism evidence="3 4">
    <name type="scientific">Paenibacillus mendelii</name>
    <dbReference type="NCBI Taxonomy" id="206163"/>
    <lineage>
        <taxon>Bacteria</taxon>
        <taxon>Bacillati</taxon>
        <taxon>Bacillota</taxon>
        <taxon>Bacilli</taxon>
        <taxon>Bacillales</taxon>
        <taxon>Paenibacillaceae</taxon>
        <taxon>Paenibacillus</taxon>
    </lineage>
</organism>
<name>A0ABV6JFY4_9BACL</name>
<evidence type="ECO:0000313" key="4">
    <source>
        <dbReference type="Proteomes" id="UP001589818"/>
    </source>
</evidence>
<evidence type="ECO:0000256" key="2">
    <source>
        <dbReference type="SAM" id="Phobius"/>
    </source>
</evidence>
<proteinExistence type="predicted"/>
<dbReference type="RefSeq" id="WP_204816003.1">
    <property type="nucleotide sequence ID" value="NZ_JANHOF010000001.1"/>
</dbReference>
<evidence type="ECO:0000313" key="3">
    <source>
        <dbReference type="EMBL" id="MFC0394839.1"/>
    </source>
</evidence>